<name>A0A7R9F435_9NEOP</name>
<feature type="domain" description="Roadblock/LAMTOR2" evidence="2">
    <location>
        <begin position="5"/>
        <end position="61"/>
    </location>
</feature>
<evidence type="ECO:0000256" key="1">
    <source>
        <dbReference type="ARBA" id="ARBA00007191"/>
    </source>
</evidence>
<dbReference type="SUPFAM" id="SSF103196">
    <property type="entry name" value="Roadblock/LC7 domain"/>
    <property type="match status" value="1"/>
</dbReference>
<sequence>MLTVPIKTTLSDARTTHYVALLNHLTNRTRWVLKDLDPTNDLTSLRIRSKKHEIIVVPGSELAFAWRESGKTFRENTSSIPDRDSNLGIPVLSSLVQHETSALANYATELANAPVVLSQTFEDGEIEVRISVGIKEAVVEYTKGMCGSAVVGNLKRDAWCNEHLKEAVREKREAYKRMIAVKSETERMFRKKYNCAILYVEYIKEPQDTIAGQFNPLRARMFPLWAVVVPCGTCHGRHGPRQETWQVHQTVPEFCGEGLTGTGQGLEDTSTQKGTCSSPPPFHHLVAPPLTLYDRSSRFKAINIATAVENSNHYRHTSKMAVEGMGTSVEYSPPYSDTIEAYLPQTRHVRSARINC</sequence>
<dbReference type="InterPro" id="IPR004942">
    <property type="entry name" value="Roadblock/LAMTOR2_dom"/>
</dbReference>
<dbReference type="EMBL" id="OD568195">
    <property type="protein sequence ID" value="CAD7446664.1"/>
    <property type="molecule type" value="Genomic_DNA"/>
</dbReference>
<dbReference type="PANTHER" id="PTHR10779">
    <property type="entry name" value="DYNEIN LIGHT CHAIN ROADBLOCK"/>
    <property type="match status" value="1"/>
</dbReference>
<evidence type="ECO:0000313" key="3">
    <source>
        <dbReference type="EMBL" id="CAD7446664.1"/>
    </source>
</evidence>
<gene>
    <name evidence="3" type="ORF">TBIB3V08_LOCUS8990</name>
</gene>
<dbReference type="Gene3D" id="3.30.450.30">
    <property type="entry name" value="Dynein light chain 2a, cytoplasmic"/>
    <property type="match status" value="1"/>
</dbReference>
<evidence type="ECO:0000259" key="2">
    <source>
        <dbReference type="Pfam" id="PF03259"/>
    </source>
</evidence>
<organism evidence="3">
    <name type="scientific">Timema bartmani</name>
    <dbReference type="NCBI Taxonomy" id="61472"/>
    <lineage>
        <taxon>Eukaryota</taxon>
        <taxon>Metazoa</taxon>
        <taxon>Ecdysozoa</taxon>
        <taxon>Arthropoda</taxon>
        <taxon>Hexapoda</taxon>
        <taxon>Insecta</taxon>
        <taxon>Pterygota</taxon>
        <taxon>Neoptera</taxon>
        <taxon>Polyneoptera</taxon>
        <taxon>Phasmatodea</taxon>
        <taxon>Timematodea</taxon>
        <taxon>Timematoidea</taxon>
        <taxon>Timematidae</taxon>
        <taxon>Timema</taxon>
    </lineage>
</organism>
<reference evidence="3" key="1">
    <citation type="submission" date="2020-11" db="EMBL/GenBank/DDBJ databases">
        <authorList>
            <person name="Tran Van P."/>
        </authorList>
    </citation>
    <scope>NUCLEOTIDE SEQUENCE</scope>
</reference>
<accession>A0A7R9F435</accession>
<proteinExistence type="inferred from homology"/>
<dbReference type="Pfam" id="PF03259">
    <property type="entry name" value="Robl_LC7"/>
    <property type="match status" value="1"/>
</dbReference>
<protein>
    <recommendedName>
        <fullName evidence="2">Roadblock/LAMTOR2 domain-containing protein</fullName>
    </recommendedName>
</protein>
<comment type="similarity">
    <text evidence="1">Belongs to the GAMAD family.</text>
</comment>
<dbReference type="AlphaFoldDB" id="A0A7R9F435"/>